<evidence type="ECO:0000313" key="1">
    <source>
        <dbReference type="EMBL" id="ACB50106.1"/>
    </source>
</evidence>
<sequence length="41" mass="4772">MSQTFCLVLVSLKQFWGILKKRDKQPITARGEDRLPQKPLT</sequence>
<organism evidence="1 2">
    <name type="scientific">Crocosphaera subtropica (strain ATCC 51142 / BH68)</name>
    <name type="common">Cyanothece sp. (strain ATCC 51142)</name>
    <dbReference type="NCBI Taxonomy" id="43989"/>
    <lineage>
        <taxon>Bacteria</taxon>
        <taxon>Bacillati</taxon>
        <taxon>Cyanobacteriota</taxon>
        <taxon>Cyanophyceae</taxon>
        <taxon>Oscillatoriophycideae</taxon>
        <taxon>Chroococcales</taxon>
        <taxon>Aphanothecaceae</taxon>
        <taxon>Crocosphaera</taxon>
        <taxon>Crocosphaera subtropica</taxon>
    </lineage>
</organism>
<evidence type="ECO:0000313" key="2">
    <source>
        <dbReference type="Proteomes" id="UP000001203"/>
    </source>
</evidence>
<accession>B1WR48</accession>
<name>B1WR48_CROS5</name>
<protein>
    <submittedName>
        <fullName evidence="1">Uncharacterized protein</fullName>
    </submittedName>
</protein>
<dbReference type="Proteomes" id="UP000001203">
    <property type="component" value="Chromosome circular"/>
</dbReference>
<dbReference type="EMBL" id="CP000806">
    <property type="protein sequence ID" value="ACB50106.1"/>
    <property type="molecule type" value="Genomic_DNA"/>
</dbReference>
<proteinExistence type="predicted"/>
<keyword evidence="2" id="KW-1185">Reference proteome</keyword>
<dbReference type="HOGENOM" id="CLU_3268853_0_0_3"/>
<dbReference type="KEGG" id="cyt:cce_0755"/>
<gene>
    <name evidence="1" type="ordered locus">cce_0755</name>
</gene>
<dbReference type="AlphaFoldDB" id="B1WR48"/>
<reference evidence="1 2" key="1">
    <citation type="journal article" date="2008" name="Proc. Natl. Acad. Sci. U.S.A.">
        <title>The genome of Cyanothece 51142, a unicellular diazotrophic cyanobacterium important in the marine nitrogen cycle.</title>
        <authorList>
            <person name="Welsh E.A."/>
            <person name="Liberton M."/>
            <person name="Stoeckel J."/>
            <person name="Loh T."/>
            <person name="Elvitigala T."/>
            <person name="Wang C."/>
            <person name="Wollam A."/>
            <person name="Fulton R.S."/>
            <person name="Clifton S.W."/>
            <person name="Jacobs J.M."/>
            <person name="Aurora R."/>
            <person name="Ghosh B.K."/>
            <person name="Sherman L.A."/>
            <person name="Smith R.D."/>
            <person name="Wilson R.K."/>
            <person name="Pakrasi H.B."/>
        </authorList>
    </citation>
    <scope>NUCLEOTIDE SEQUENCE [LARGE SCALE GENOMIC DNA]</scope>
    <source>
        <strain evidence="2">ATCC 51142 / BH68</strain>
    </source>
</reference>
<dbReference type="STRING" id="43989.cce_0755"/>